<evidence type="ECO:0000256" key="8">
    <source>
        <dbReference type="SAM" id="MobiDB-lite"/>
    </source>
</evidence>
<keyword evidence="1 7" id="KW-0678">Repressor</keyword>
<dbReference type="InterPro" id="IPR055173">
    <property type="entry name" value="NrdR-like_N"/>
</dbReference>
<feature type="zinc finger region" evidence="7">
    <location>
        <begin position="3"/>
        <end position="34"/>
    </location>
</feature>
<evidence type="ECO:0000256" key="4">
    <source>
        <dbReference type="ARBA" id="ARBA00023015"/>
    </source>
</evidence>
<keyword evidence="6 7" id="KW-0804">Transcription</keyword>
<proteinExistence type="inferred from homology"/>
<comment type="function">
    <text evidence="7">Negatively regulates transcription of bacterial ribonucleotide reductase nrd genes and operons by binding to NrdR-boxes.</text>
</comment>
<evidence type="ECO:0000313" key="10">
    <source>
        <dbReference type="EMBL" id="AJC11980.1"/>
    </source>
</evidence>
<dbReference type="Pfam" id="PF03477">
    <property type="entry name" value="ATP-cone"/>
    <property type="match status" value="1"/>
</dbReference>
<feature type="region of interest" description="Disordered" evidence="8">
    <location>
        <begin position="1"/>
        <end position="24"/>
    </location>
</feature>
<dbReference type="AlphaFoldDB" id="A0A0A8B3L0"/>
<name>A0A0A8B3L0_9ACTN</name>
<dbReference type="InterPro" id="IPR005144">
    <property type="entry name" value="ATP-cone_dom"/>
</dbReference>
<organism evidence="10 11">
    <name type="scientific">Berryella intestinalis</name>
    <dbReference type="NCBI Taxonomy" id="1531429"/>
    <lineage>
        <taxon>Bacteria</taxon>
        <taxon>Bacillati</taxon>
        <taxon>Actinomycetota</taxon>
        <taxon>Coriobacteriia</taxon>
        <taxon>Eggerthellales</taxon>
        <taxon>Eggerthellaceae</taxon>
        <taxon>Berryella</taxon>
    </lineage>
</organism>
<keyword evidence="3 7" id="KW-0067">ATP-binding</keyword>
<dbReference type="HOGENOM" id="CLU_108412_0_0_11"/>
<feature type="compositionally biased region" description="Basic and acidic residues" evidence="8">
    <location>
        <begin position="12"/>
        <end position="24"/>
    </location>
</feature>
<dbReference type="PANTHER" id="PTHR30455:SF2">
    <property type="entry name" value="TRANSCRIPTIONAL REPRESSOR NRDR"/>
    <property type="match status" value="1"/>
</dbReference>
<dbReference type="OrthoDB" id="9807461at2"/>
<dbReference type="GO" id="GO:0045892">
    <property type="term" value="P:negative regulation of DNA-templated transcription"/>
    <property type="evidence" value="ECO:0007669"/>
    <property type="project" value="UniProtKB-UniRule"/>
</dbReference>
<reference evidence="10 11" key="2">
    <citation type="journal article" date="2015" name="Genome Announc.">
        <title>Complete Genome Sequence of Coriobacteriaceae Strain 68-1-3, a Novel Mucus-Degrading Isolate from the Swine Intestinal Tract.</title>
        <authorList>
            <person name="Looft T."/>
            <person name="Bayles D.O."/>
            <person name="Alt D.P."/>
            <person name="Stanton T.B."/>
        </authorList>
    </citation>
    <scope>NUCLEOTIDE SEQUENCE [LARGE SCALE GENOMIC DNA]</scope>
    <source>
        <strain evidence="10 11">68-1-3</strain>
    </source>
</reference>
<keyword evidence="4 7" id="KW-0805">Transcription regulation</keyword>
<dbReference type="NCBIfam" id="TIGR00244">
    <property type="entry name" value="transcriptional regulator NrdR"/>
    <property type="match status" value="1"/>
</dbReference>
<dbReference type="GO" id="GO:0008270">
    <property type="term" value="F:zinc ion binding"/>
    <property type="evidence" value="ECO:0007669"/>
    <property type="project" value="UniProtKB-UniRule"/>
</dbReference>
<evidence type="ECO:0000256" key="3">
    <source>
        <dbReference type="ARBA" id="ARBA00022840"/>
    </source>
</evidence>
<dbReference type="InterPro" id="IPR003796">
    <property type="entry name" value="RNR_NrdR-like"/>
</dbReference>
<feature type="domain" description="ATP-cone" evidence="9">
    <location>
        <begin position="49"/>
        <end position="139"/>
    </location>
</feature>
<sequence>MRCSACGNLESKVVDSRPSDDGTSVRRRRECLKCGNRFTTYERLIDTSFMVIKSDGSSEAYDRDKLMRGLLIACAKRPISPEQIESLVDDIESSLRSESKTDVYSKDLGSMIMSRLVKLDDVAYVRFASVYKHFNSVEEFAEALEELNR</sequence>
<dbReference type="EMBL" id="CP009302">
    <property type="protein sequence ID" value="AJC11980.1"/>
    <property type="molecule type" value="Genomic_DNA"/>
</dbReference>
<evidence type="ECO:0000256" key="2">
    <source>
        <dbReference type="ARBA" id="ARBA00022741"/>
    </source>
</evidence>
<dbReference type="GO" id="GO:0005524">
    <property type="term" value="F:ATP binding"/>
    <property type="evidence" value="ECO:0007669"/>
    <property type="project" value="UniProtKB-UniRule"/>
</dbReference>
<evidence type="ECO:0000313" key="11">
    <source>
        <dbReference type="Proteomes" id="UP000031121"/>
    </source>
</evidence>
<dbReference type="HAMAP" id="MF_00440">
    <property type="entry name" value="NrdR"/>
    <property type="match status" value="1"/>
</dbReference>
<dbReference type="STRING" id="1531429.JI75_04145"/>
<dbReference type="Pfam" id="PF22811">
    <property type="entry name" value="Zn_ribbon_NrdR"/>
    <property type="match status" value="1"/>
</dbReference>
<dbReference type="KEGG" id="cbac:JI75_04145"/>
<comment type="cofactor">
    <cofactor evidence="7">
        <name>Zn(2+)</name>
        <dbReference type="ChEBI" id="CHEBI:29105"/>
    </cofactor>
    <text evidence="7">Binds 1 zinc ion.</text>
</comment>
<accession>A0A0A8B3L0</accession>
<evidence type="ECO:0000256" key="7">
    <source>
        <dbReference type="HAMAP-Rule" id="MF_00440"/>
    </source>
</evidence>
<dbReference type="RefSeq" id="WP_039688953.1">
    <property type="nucleotide sequence ID" value="NZ_CP009302.1"/>
</dbReference>
<dbReference type="Proteomes" id="UP000031121">
    <property type="component" value="Chromosome"/>
</dbReference>
<keyword evidence="5 7" id="KW-0238">DNA-binding</keyword>
<dbReference type="GO" id="GO:0003677">
    <property type="term" value="F:DNA binding"/>
    <property type="evidence" value="ECO:0007669"/>
    <property type="project" value="UniProtKB-KW"/>
</dbReference>
<dbReference type="PROSITE" id="PS51161">
    <property type="entry name" value="ATP_CONE"/>
    <property type="match status" value="1"/>
</dbReference>
<keyword evidence="7" id="KW-0479">Metal-binding</keyword>
<evidence type="ECO:0000259" key="9">
    <source>
        <dbReference type="PROSITE" id="PS51161"/>
    </source>
</evidence>
<keyword evidence="11" id="KW-1185">Reference proteome</keyword>
<evidence type="ECO:0000256" key="6">
    <source>
        <dbReference type="ARBA" id="ARBA00023163"/>
    </source>
</evidence>
<keyword evidence="7" id="KW-0862">Zinc</keyword>
<protein>
    <recommendedName>
        <fullName evidence="7">Transcriptional repressor NrdR</fullName>
    </recommendedName>
</protein>
<evidence type="ECO:0000256" key="5">
    <source>
        <dbReference type="ARBA" id="ARBA00023125"/>
    </source>
</evidence>
<keyword evidence="7" id="KW-0863">Zinc-finger</keyword>
<reference evidence="11" key="1">
    <citation type="submission" date="2014-08" db="EMBL/GenBank/DDBJ databases">
        <title>Coriobacteriaceae sp. complete genome.</title>
        <authorList>
            <person name="Looft T."/>
            <person name="Bayles D.O."/>
            <person name="Stanton T.B."/>
        </authorList>
    </citation>
    <scope>NUCLEOTIDE SEQUENCE [LARGE SCALE GENOMIC DNA]</scope>
    <source>
        <strain evidence="11">68-1-3</strain>
    </source>
</reference>
<dbReference type="PANTHER" id="PTHR30455">
    <property type="entry name" value="TRANSCRIPTIONAL REPRESSOR NRDR"/>
    <property type="match status" value="1"/>
</dbReference>
<gene>
    <name evidence="7" type="primary">nrdR</name>
    <name evidence="10" type="ORF">JI75_04145</name>
</gene>
<comment type="similarity">
    <text evidence="7">Belongs to the NrdR family.</text>
</comment>
<keyword evidence="2 7" id="KW-0547">Nucleotide-binding</keyword>
<evidence type="ECO:0000256" key="1">
    <source>
        <dbReference type="ARBA" id="ARBA00022491"/>
    </source>
</evidence>